<dbReference type="AlphaFoldDB" id="H2J8D5"/>
<evidence type="ECO:0000256" key="2">
    <source>
        <dbReference type="ARBA" id="ARBA00004651"/>
    </source>
</evidence>
<keyword evidence="5" id="KW-0808">Transferase</keyword>
<dbReference type="HOGENOM" id="CLU_705575_0_0_0"/>
<evidence type="ECO:0000256" key="11">
    <source>
        <dbReference type="SAM" id="Phobius"/>
    </source>
</evidence>
<evidence type="ECO:0000256" key="10">
    <source>
        <dbReference type="SAM" id="Coils"/>
    </source>
</evidence>
<dbReference type="Gene3D" id="1.10.287.130">
    <property type="match status" value="1"/>
</dbReference>
<dbReference type="GO" id="GO:0005886">
    <property type="term" value="C:plasma membrane"/>
    <property type="evidence" value="ECO:0007669"/>
    <property type="project" value="UniProtKB-SubCell"/>
</dbReference>
<reference evidence="13 14" key="1">
    <citation type="journal article" date="2012" name="J. Bacteriol.">
        <title>Complete Genome Sequence of the Thermophilic, Piezophilic, Heterotrophic Bacterium Marinitoga piezophila KA3.</title>
        <authorList>
            <person name="Lucas S."/>
            <person name="Han J."/>
            <person name="Lapidus A."/>
            <person name="Cheng J.F."/>
            <person name="Goodwin L.A."/>
            <person name="Pitluck S."/>
            <person name="Peters L."/>
            <person name="Mikhailova N."/>
            <person name="Teshima H."/>
            <person name="Detter J.C."/>
            <person name="Han C."/>
            <person name="Tapia R."/>
            <person name="Land M."/>
            <person name="Hauser L."/>
            <person name="Kyrpides N.C."/>
            <person name="Ivanova N."/>
            <person name="Pagani I."/>
            <person name="Vannier P."/>
            <person name="Oger P."/>
            <person name="Bartlett D.H."/>
            <person name="Noll K.M."/>
            <person name="Woyke T."/>
            <person name="Jebbar M."/>
        </authorList>
    </citation>
    <scope>NUCLEOTIDE SEQUENCE [LARGE SCALE GENOMIC DNA]</scope>
    <source>
        <strain evidence="14">DSM 14283 / JCM 11233 / KA3</strain>
    </source>
</reference>
<keyword evidence="9 11" id="KW-0472">Membrane</keyword>
<comment type="subcellular location">
    <subcellularLocation>
        <location evidence="2">Cell membrane</location>
        <topology evidence="2">Multi-pass membrane protein</topology>
    </subcellularLocation>
</comment>
<protein>
    <recommendedName>
        <fullName evidence="3">histidine kinase</fullName>
        <ecNumber evidence="3">2.7.13.3</ecNumber>
    </recommendedName>
</protein>
<keyword evidence="4" id="KW-1003">Cell membrane</keyword>
<dbReference type="Gene3D" id="3.30.565.10">
    <property type="entry name" value="Histidine kinase-like ATPase, C-terminal domain"/>
    <property type="match status" value="1"/>
</dbReference>
<keyword evidence="8 11" id="KW-1133">Transmembrane helix</keyword>
<comment type="catalytic activity">
    <reaction evidence="1">
        <text>ATP + protein L-histidine = ADP + protein N-phospho-L-histidine.</text>
        <dbReference type="EC" id="2.7.13.3"/>
    </reaction>
</comment>
<dbReference type="SUPFAM" id="SSF55874">
    <property type="entry name" value="ATPase domain of HSP90 chaperone/DNA topoisomerase II/histidine kinase"/>
    <property type="match status" value="1"/>
</dbReference>
<dbReference type="InterPro" id="IPR003594">
    <property type="entry name" value="HATPase_dom"/>
</dbReference>
<evidence type="ECO:0000259" key="12">
    <source>
        <dbReference type="PROSITE" id="PS50109"/>
    </source>
</evidence>
<dbReference type="InterPro" id="IPR036890">
    <property type="entry name" value="HATPase_C_sf"/>
</dbReference>
<dbReference type="GO" id="GO:0004721">
    <property type="term" value="F:phosphoprotein phosphatase activity"/>
    <property type="evidence" value="ECO:0007669"/>
    <property type="project" value="TreeGrafter"/>
</dbReference>
<evidence type="ECO:0000256" key="5">
    <source>
        <dbReference type="ARBA" id="ARBA00022679"/>
    </source>
</evidence>
<feature type="domain" description="Histidine kinase" evidence="12">
    <location>
        <begin position="191"/>
        <end position="391"/>
    </location>
</feature>
<name>H2J8D5_MARPK</name>
<reference evidence="14" key="2">
    <citation type="submission" date="2012-01" db="EMBL/GenBank/DDBJ databases">
        <title>Complete sequence of chromosome of Marinitoga piezophila KA3.</title>
        <authorList>
            <person name="Lucas S."/>
            <person name="Han J."/>
            <person name="Lapidus A."/>
            <person name="Cheng J.-F."/>
            <person name="Goodwin L."/>
            <person name="Pitluck S."/>
            <person name="Peters L."/>
            <person name="Mikhailova N."/>
            <person name="Teshima H."/>
            <person name="Detter J.C."/>
            <person name="Han C."/>
            <person name="Tapia R."/>
            <person name="Land M."/>
            <person name="Hauser L."/>
            <person name="Kyrpides N."/>
            <person name="Ivanova N."/>
            <person name="Pagani I."/>
            <person name="Jebbar M."/>
            <person name="Vannier P."/>
            <person name="Oger P."/>
            <person name="Cario A."/>
            <person name="Bartlett D."/>
            <person name="Noll K.M."/>
            <person name="Woyke T."/>
        </authorList>
    </citation>
    <scope>NUCLEOTIDE SEQUENCE [LARGE SCALE GENOMIC DNA]</scope>
    <source>
        <strain evidence="14">DSM 14283 / JCM 11233 / KA3</strain>
    </source>
</reference>
<dbReference type="PANTHER" id="PTHR45453">
    <property type="entry name" value="PHOSPHATE REGULON SENSOR PROTEIN PHOR"/>
    <property type="match status" value="1"/>
</dbReference>
<dbReference type="SUPFAM" id="SSF47384">
    <property type="entry name" value="Homodimeric domain of signal transducing histidine kinase"/>
    <property type="match status" value="1"/>
</dbReference>
<evidence type="ECO:0000256" key="7">
    <source>
        <dbReference type="ARBA" id="ARBA00022777"/>
    </source>
</evidence>
<feature type="transmembrane region" description="Helical" evidence="11">
    <location>
        <begin position="6"/>
        <end position="22"/>
    </location>
</feature>
<evidence type="ECO:0000313" key="13">
    <source>
        <dbReference type="EMBL" id="AEX85619.1"/>
    </source>
</evidence>
<dbReference type="SMART" id="SM00388">
    <property type="entry name" value="HisKA"/>
    <property type="match status" value="1"/>
</dbReference>
<dbReference type="InterPro" id="IPR005467">
    <property type="entry name" value="His_kinase_dom"/>
</dbReference>
<dbReference type="Pfam" id="PF02518">
    <property type="entry name" value="HATPase_c"/>
    <property type="match status" value="1"/>
</dbReference>
<dbReference type="PROSITE" id="PS50109">
    <property type="entry name" value="HIS_KIN"/>
    <property type="match status" value="1"/>
</dbReference>
<keyword evidence="6 11" id="KW-0812">Transmembrane</keyword>
<dbReference type="KEGG" id="mpz:Marpi_1214"/>
<dbReference type="InterPro" id="IPR050351">
    <property type="entry name" value="BphY/WalK/GraS-like"/>
</dbReference>
<evidence type="ECO:0000256" key="6">
    <source>
        <dbReference type="ARBA" id="ARBA00022692"/>
    </source>
</evidence>
<dbReference type="PANTHER" id="PTHR45453:SF2">
    <property type="entry name" value="HISTIDINE KINASE"/>
    <property type="match status" value="1"/>
</dbReference>
<dbReference type="GO" id="GO:0016036">
    <property type="term" value="P:cellular response to phosphate starvation"/>
    <property type="evidence" value="ECO:0007669"/>
    <property type="project" value="TreeGrafter"/>
</dbReference>
<dbReference type="STRING" id="443254.Marpi_1214"/>
<proteinExistence type="predicted"/>
<evidence type="ECO:0000256" key="3">
    <source>
        <dbReference type="ARBA" id="ARBA00012438"/>
    </source>
</evidence>
<keyword evidence="14" id="KW-1185">Reference proteome</keyword>
<dbReference type="InterPro" id="IPR036097">
    <property type="entry name" value="HisK_dim/P_sf"/>
</dbReference>
<evidence type="ECO:0000256" key="4">
    <source>
        <dbReference type="ARBA" id="ARBA00022475"/>
    </source>
</evidence>
<accession>H2J8D5</accession>
<sequence length="391" mass="45427">MAYWYLIPISFFALYVLIAIFVEKRLLRILHKGNAYNYKNYNLQYSGIFRELDEMVRTYSILLTKEREGLKEYYDKFNAIFDTMGAGILVFDNEAILQKTNLKAREIFHSVTLKYGMPLSKILIKSGIKIPAITGIYDVYSKKLKKNLQIIVSKKNNFIILVINDITDYKKMKKTLEDSRHFARLGEILADASHGLKTPIARLKMVFQMYEITKDEKYLKKLENEINNIQNIIKETLELFKMEEVIEEININKIIKDTLKIFQNTYPEITFTIKEKADIYIQSDIALFKSAVANIIQNSVDAVLMKKSKKNITVGIYEKKDGYKLLFCDNGIGMTEEEKARFLKPFFTTKENGTGLGSIFLERFIIFQNAQLSVNSLKGRGTIIKLFFLKK</sequence>
<dbReference type="Proteomes" id="UP000007161">
    <property type="component" value="Chromosome"/>
</dbReference>
<dbReference type="eggNOG" id="COG5000">
    <property type="taxonomic scope" value="Bacteria"/>
</dbReference>
<feature type="coiled-coil region" evidence="10">
    <location>
        <begin position="212"/>
        <end position="239"/>
    </location>
</feature>
<organism evidence="13 14">
    <name type="scientific">Marinitoga piezophila (strain DSM 14283 / JCM 11233 / KA3)</name>
    <dbReference type="NCBI Taxonomy" id="443254"/>
    <lineage>
        <taxon>Bacteria</taxon>
        <taxon>Thermotogati</taxon>
        <taxon>Thermotogota</taxon>
        <taxon>Thermotogae</taxon>
        <taxon>Petrotogales</taxon>
        <taxon>Petrotogaceae</taxon>
        <taxon>Marinitoga</taxon>
    </lineage>
</organism>
<dbReference type="SMART" id="SM00387">
    <property type="entry name" value="HATPase_c"/>
    <property type="match status" value="1"/>
</dbReference>
<dbReference type="EMBL" id="CP003257">
    <property type="protein sequence ID" value="AEX85619.1"/>
    <property type="molecule type" value="Genomic_DNA"/>
</dbReference>
<keyword evidence="10" id="KW-0175">Coiled coil</keyword>
<dbReference type="InterPro" id="IPR003661">
    <property type="entry name" value="HisK_dim/P_dom"/>
</dbReference>
<dbReference type="RefSeq" id="WP_014296690.1">
    <property type="nucleotide sequence ID" value="NC_016751.1"/>
</dbReference>
<keyword evidence="7 13" id="KW-0418">Kinase</keyword>
<evidence type="ECO:0000256" key="9">
    <source>
        <dbReference type="ARBA" id="ARBA00023136"/>
    </source>
</evidence>
<gene>
    <name evidence="13" type="ordered locus">Marpi_1214</name>
</gene>
<evidence type="ECO:0000256" key="1">
    <source>
        <dbReference type="ARBA" id="ARBA00000085"/>
    </source>
</evidence>
<dbReference type="Pfam" id="PF00512">
    <property type="entry name" value="HisKA"/>
    <property type="match status" value="1"/>
</dbReference>
<dbReference type="EC" id="2.7.13.3" evidence="3"/>
<evidence type="ECO:0000256" key="8">
    <source>
        <dbReference type="ARBA" id="ARBA00022989"/>
    </source>
</evidence>
<dbReference type="GO" id="GO:0000155">
    <property type="term" value="F:phosphorelay sensor kinase activity"/>
    <property type="evidence" value="ECO:0007669"/>
    <property type="project" value="InterPro"/>
</dbReference>
<evidence type="ECO:0000313" key="14">
    <source>
        <dbReference type="Proteomes" id="UP000007161"/>
    </source>
</evidence>